<evidence type="ECO:0000256" key="2">
    <source>
        <dbReference type="ARBA" id="ARBA00022692"/>
    </source>
</evidence>
<evidence type="ECO:0000256" key="4">
    <source>
        <dbReference type="ARBA" id="ARBA00023136"/>
    </source>
</evidence>
<dbReference type="GO" id="GO:0006457">
    <property type="term" value="P:protein folding"/>
    <property type="evidence" value="ECO:0007669"/>
    <property type="project" value="InterPro"/>
</dbReference>
<reference evidence="6" key="1">
    <citation type="journal article" date="2014" name="Int. J. Syst. Evol. Microbiol.">
        <title>Complete genome sequence of Corynebacterium casei LMG S-19264T (=DSM 44701T), isolated from a smear-ripened cheese.</title>
        <authorList>
            <consortium name="US DOE Joint Genome Institute (JGI-PGF)"/>
            <person name="Walter F."/>
            <person name="Albersmeier A."/>
            <person name="Kalinowski J."/>
            <person name="Ruckert C."/>
        </authorList>
    </citation>
    <scope>NUCLEOTIDE SEQUENCE</scope>
    <source>
        <strain evidence="6">CGMCC 1.15758</strain>
    </source>
</reference>
<evidence type="ECO:0000313" key="6">
    <source>
        <dbReference type="EMBL" id="GGG08425.1"/>
    </source>
</evidence>
<dbReference type="RefSeq" id="WP_117004027.1">
    <property type="nucleotide sequence ID" value="NZ_BMJS01000070.1"/>
</dbReference>
<evidence type="ECO:0000256" key="1">
    <source>
        <dbReference type="ARBA" id="ARBA00004141"/>
    </source>
</evidence>
<keyword evidence="7" id="KW-1185">Reference proteome</keyword>
<accession>A0A8J2Z6U4</accession>
<dbReference type="OrthoDB" id="3711263at2"/>
<feature type="transmembrane region" description="Helical" evidence="5">
    <location>
        <begin position="12"/>
        <end position="35"/>
    </location>
</feature>
<dbReference type="Pfam" id="PF02600">
    <property type="entry name" value="DsbB"/>
    <property type="match status" value="1"/>
</dbReference>
<dbReference type="Proteomes" id="UP000636949">
    <property type="component" value="Unassembled WGS sequence"/>
</dbReference>
<evidence type="ECO:0008006" key="8">
    <source>
        <dbReference type="Google" id="ProtNLM"/>
    </source>
</evidence>
<dbReference type="GO" id="GO:0016020">
    <property type="term" value="C:membrane"/>
    <property type="evidence" value="ECO:0007669"/>
    <property type="project" value="UniProtKB-SubCell"/>
</dbReference>
<feature type="transmembrane region" description="Helical" evidence="5">
    <location>
        <begin position="72"/>
        <end position="90"/>
    </location>
</feature>
<keyword evidence="3 5" id="KW-1133">Transmembrane helix</keyword>
<keyword evidence="4 5" id="KW-0472">Membrane</keyword>
<keyword evidence="2 5" id="KW-0812">Transmembrane</keyword>
<proteinExistence type="predicted"/>
<dbReference type="GO" id="GO:0015035">
    <property type="term" value="F:protein-disulfide reductase activity"/>
    <property type="evidence" value="ECO:0007669"/>
    <property type="project" value="InterPro"/>
</dbReference>
<comment type="subcellular location">
    <subcellularLocation>
        <location evidence="1">Membrane</location>
        <topology evidence="1">Multi-pass membrane protein</topology>
    </subcellularLocation>
</comment>
<evidence type="ECO:0000256" key="5">
    <source>
        <dbReference type="SAM" id="Phobius"/>
    </source>
</evidence>
<comment type="caution">
    <text evidence="6">The sequence shown here is derived from an EMBL/GenBank/DDBJ whole genome shotgun (WGS) entry which is preliminary data.</text>
</comment>
<feature type="transmembrane region" description="Helical" evidence="5">
    <location>
        <begin position="47"/>
        <end position="65"/>
    </location>
</feature>
<sequence>MQRSKINNFVKCLNAIEILAIILVIVMAFSFQFILGELPCPLCLLQRLGLLGIAFGFLLNIRYHVCPAHYSLSLLSAVLTSFVAMRQIALHINDPHGYGSAVLGLHMYTWVFVLCIIAIIYIAIALGLSSQYEIKANKDEIAEAKDKKVKTFTHIVFALFVFIIAANLISTFAECGLSECPDNPVAYMF</sequence>
<name>A0A8J2Z6U4_9GAMM</name>
<dbReference type="EMBL" id="BMJS01000070">
    <property type="protein sequence ID" value="GGG08425.1"/>
    <property type="molecule type" value="Genomic_DNA"/>
</dbReference>
<feature type="transmembrane region" description="Helical" evidence="5">
    <location>
        <begin position="110"/>
        <end position="130"/>
    </location>
</feature>
<dbReference type="SUPFAM" id="SSF158442">
    <property type="entry name" value="DsbB-like"/>
    <property type="match status" value="1"/>
</dbReference>
<protein>
    <recommendedName>
        <fullName evidence="8">Disulfide bond formation protein B</fullName>
    </recommendedName>
</protein>
<dbReference type="Gene3D" id="1.20.1550.10">
    <property type="entry name" value="DsbB-like"/>
    <property type="match status" value="1"/>
</dbReference>
<dbReference type="InterPro" id="IPR023380">
    <property type="entry name" value="DsbB-like_sf"/>
</dbReference>
<dbReference type="InterPro" id="IPR003752">
    <property type="entry name" value="DiS_bond_form_DsbB/BdbC"/>
</dbReference>
<evidence type="ECO:0000256" key="3">
    <source>
        <dbReference type="ARBA" id="ARBA00022989"/>
    </source>
</evidence>
<organism evidence="6 7">
    <name type="scientific">Cysteiniphilum litorale</name>
    <dbReference type="NCBI Taxonomy" id="2056700"/>
    <lineage>
        <taxon>Bacteria</taxon>
        <taxon>Pseudomonadati</taxon>
        <taxon>Pseudomonadota</taxon>
        <taxon>Gammaproteobacteria</taxon>
        <taxon>Thiotrichales</taxon>
        <taxon>Fastidiosibacteraceae</taxon>
        <taxon>Cysteiniphilum</taxon>
    </lineage>
</organism>
<gene>
    <name evidence="6" type="ORF">GCM10010995_27480</name>
</gene>
<dbReference type="AlphaFoldDB" id="A0A8J2Z6U4"/>
<feature type="transmembrane region" description="Helical" evidence="5">
    <location>
        <begin position="151"/>
        <end position="173"/>
    </location>
</feature>
<evidence type="ECO:0000313" key="7">
    <source>
        <dbReference type="Proteomes" id="UP000636949"/>
    </source>
</evidence>
<reference evidence="6" key="2">
    <citation type="submission" date="2020-09" db="EMBL/GenBank/DDBJ databases">
        <authorList>
            <person name="Sun Q."/>
            <person name="Zhou Y."/>
        </authorList>
    </citation>
    <scope>NUCLEOTIDE SEQUENCE</scope>
    <source>
        <strain evidence="6">CGMCC 1.15758</strain>
    </source>
</reference>